<dbReference type="Gene3D" id="3.30.2130.10">
    <property type="entry name" value="VC0802-like"/>
    <property type="match status" value="1"/>
</dbReference>
<accession>A0A381YYF0</accession>
<sequence length="132" mass="14561">MQKITASQKLVLSVLSETFTIHKLSPDASIPEEILKSNYYSVSKTENELSLVCSEVIEVQSLQSSKGWKCIKVKGPLDFNLTGILAGISDILAQANISIFAISTFDTDYILVRTHDLSSATTKLRQAGYKFE</sequence>
<dbReference type="InterPro" id="IPR045865">
    <property type="entry name" value="ACT-like_dom_sf"/>
</dbReference>
<evidence type="ECO:0000313" key="3">
    <source>
        <dbReference type="EMBL" id="SVA81671.1"/>
    </source>
</evidence>
<dbReference type="EMBL" id="UINC01019301">
    <property type="protein sequence ID" value="SVA81671.1"/>
    <property type="molecule type" value="Genomic_DNA"/>
</dbReference>
<proteinExistence type="predicted"/>
<dbReference type="InterPro" id="IPR016540">
    <property type="entry name" value="UCP008459"/>
</dbReference>
<dbReference type="InterPro" id="IPR027795">
    <property type="entry name" value="CASTOR_ACT_dom"/>
</dbReference>
<dbReference type="InterPro" id="IPR049447">
    <property type="entry name" value="A9CJY8-like_N"/>
</dbReference>
<evidence type="ECO:0000259" key="2">
    <source>
        <dbReference type="Pfam" id="PF21631"/>
    </source>
</evidence>
<dbReference type="SUPFAM" id="SSF55021">
    <property type="entry name" value="ACT-like"/>
    <property type="match status" value="2"/>
</dbReference>
<organism evidence="3">
    <name type="scientific">marine metagenome</name>
    <dbReference type="NCBI Taxonomy" id="408172"/>
    <lineage>
        <taxon>unclassified sequences</taxon>
        <taxon>metagenomes</taxon>
        <taxon>ecological metagenomes</taxon>
    </lineage>
</organism>
<reference evidence="3" key="1">
    <citation type="submission" date="2018-05" db="EMBL/GenBank/DDBJ databases">
        <authorList>
            <person name="Lanie J.A."/>
            <person name="Ng W.-L."/>
            <person name="Kazmierczak K.M."/>
            <person name="Andrzejewski T.M."/>
            <person name="Davidsen T.M."/>
            <person name="Wayne K.J."/>
            <person name="Tettelin H."/>
            <person name="Glass J.I."/>
            <person name="Rusch D."/>
            <person name="Podicherti R."/>
            <person name="Tsui H.-C.T."/>
            <person name="Winkler M.E."/>
        </authorList>
    </citation>
    <scope>NUCLEOTIDE SEQUENCE</scope>
</reference>
<dbReference type="AlphaFoldDB" id="A0A381YYF0"/>
<dbReference type="Pfam" id="PF21631">
    <property type="entry name" value="A9CJY8-like_N"/>
    <property type="match status" value="1"/>
</dbReference>
<name>A0A381YYF0_9ZZZZ</name>
<dbReference type="PIRSF" id="PIRSF008459">
    <property type="entry name" value="UCP008459"/>
    <property type="match status" value="1"/>
</dbReference>
<dbReference type="PANTHER" id="PTHR31131">
    <property type="entry name" value="CHROMOSOME 1, WHOLE GENOME SHOTGUN SEQUENCE"/>
    <property type="match status" value="1"/>
</dbReference>
<dbReference type="Pfam" id="PF13840">
    <property type="entry name" value="ACT_7"/>
    <property type="match status" value="1"/>
</dbReference>
<dbReference type="InterPro" id="IPR051719">
    <property type="entry name" value="CASTOR_mTORC1"/>
</dbReference>
<dbReference type="PANTHER" id="PTHR31131:SF6">
    <property type="entry name" value="CASTOR ACT DOMAIN-CONTAINING PROTEIN"/>
    <property type="match status" value="1"/>
</dbReference>
<feature type="domain" description="CASTOR ACT" evidence="1">
    <location>
        <begin position="64"/>
        <end position="125"/>
    </location>
</feature>
<gene>
    <name evidence="3" type="ORF">METZ01_LOCUS134525</name>
</gene>
<protein>
    <submittedName>
        <fullName evidence="3">Uncharacterized protein</fullName>
    </submittedName>
</protein>
<evidence type="ECO:0000259" key="1">
    <source>
        <dbReference type="Pfam" id="PF13840"/>
    </source>
</evidence>
<feature type="domain" description="A9CJY8-like N-terminal" evidence="2">
    <location>
        <begin position="17"/>
        <end position="55"/>
    </location>
</feature>